<keyword evidence="3" id="KW-1185">Reference proteome</keyword>
<evidence type="ECO:0000313" key="3">
    <source>
        <dbReference type="Proteomes" id="UP000324222"/>
    </source>
</evidence>
<feature type="region of interest" description="Disordered" evidence="1">
    <location>
        <begin position="1"/>
        <end position="21"/>
    </location>
</feature>
<evidence type="ECO:0000256" key="1">
    <source>
        <dbReference type="SAM" id="MobiDB-lite"/>
    </source>
</evidence>
<name>A0A5B7I824_PORTR</name>
<gene>
    <name evidence="2" type="ORF">E2C01_072523</name>
</gene>
<protein>
    <submittedName>
        <fullName evidence="2">Uncharacterized protein</fullName>
    </submittedName>
</protein>
<sequence>MEKQAEHQKVRQMDYGRAREG</sequence>
<dbReference type="EMBL" id="VSRR010047465">
    <property type="protein sequence ID" value="MPC78049.1"/>
    <property type="molecule type" value="Genomic_DNA"/>
</dbReference>
<evidence type="ECO:0000313" key="2">
    <source>
        <dbReference type="EMBL" id="MPC78049.1"/>
    </source>
</evidence>
<proteinExistence type="predicted"/>
<organism evidence="2 3">
    <name type="scientific">Portunus trituberculatus</name>
    <name type="common">Swimming crab</name>
    <name type="synonym">Neptunus trituberculatus</name>
    <dbReference type="NCBI Taxonomy" id="210409"/>
    <lineage>
        <taxon>Eukaryota</taxon>
        <taxon>Metazoa</taxon>
        <taxon>Ecdysozoa</taxon>
        <taxon>Arthropoda</taxon>
        <taxon>Crustacea</taxon>
        <taxon>Multicrustacea</taxon>
        <taxon>Malacostraca</taxon>
        <taxon>Eumalacostraca</taxon>
        <taxon>Eucarida</taxon>
        <taxon>Decapoda</taxon>
        <taxon>Pleocyemata</taxon>
        <taxon>Brachyura</taxon>
        <taxon>Eubrachyura</taxon>
        <taxon>Portunoidea</taxon>
        <taxon>Portunidae</taxon>
        <taxon>Portuninae</taxon>
        <taxon>Portunus</taxon>
    </lineage>
</organism>
<dbReference type="AlphaFoldDB" id="A0A5B7I824"/>
<dbReference type="Proteomes" id="UP000324222">
    <property type="component" value="Unassembled WGS sequence"/>
</dbReference>
<accession>A0A5B7I824</accession>
<comment type="caution">
    <text evidence="2">The sequence shown here is derived from an EMBL/GenBank/DDBJ whole genome shotgun (WGS) entry which is preliminary data.</text>
</comment>
<reference evidence="2 3" key="1">
    <citation type="submission" date="2019-05" db="EMBL/GenBank/DDBJ databases">
        <title>Another draft genome of Portunus trituberculatus and its Hox gene families provides insights of decapod evolution.</title>
        <authorList>
            <person name="Jeong J.-H."/>
            <person name="Song I."/>
            <person name="Kim S."/>
            <person name="Choi T."/>
            <person name="Kim D."/>
            <person name="Ryu S."/>
            <person name="Kim W."/>
        </authorList>
    </citation>
    <scope>NUCLEOTIDE SEQUENCE [LARGE SCALE GENOMIC DNA]</scope>
    <source>
        <tissue evidence="2">Muscle</tissue>
    </source>
</reference>